<dbReference type="AlphaFoldDB" id="A0A6N2VWL5"/>
<reference evidence="3" key="1">
    <citation type="submission" date="2019-11" db="EMBL/GenBank/DDBJ databases">
        <authorList>
            <person name="Feng L."/>
        </authorList>
    </citation>
    <scope>NUCLEOTIDE SEQUENCE</scope>
    <source>
        <strain evidence="3">AcaccaeLFYP115</strain>
    </source>
</reference>
<keyword evidence="3" id="KW-0808">Transferase</keyword>
<feature type="domain" description="GGDEF" evidence="2">
    <location>
        <begin position="353"/>
        <end position="476"/>
    </location>
</feature>
<dbReference type="Pfam" id="PF00990">
    <property type="entry name" value="GGDEF"/>
    <property type="match status" value="1"/>
</dbReference>
<dbReference type="CDD" id="cd01949">
    <property type="entry name" value="GGDEF"/>
    <property type="match status" value="1"/>
</dbReference>
<dbReference type="SUPFAM" id="SSF55073">
    <property type="entry name" value="Nucleotide cyclase"/>
    <property type="match status" value="1"/>
</dbReference>
<proteinExistence type="predicted"/>
<dbReference type="PROSITE" id="PS50887">
    <property type="entry name" value="GGDEF"/>
    <property type="match status" value="1"/>
</dbReference>
<evidence type="ECO:0000259" key="2">
    <source>
        <dbReference type="PROSITE" id="PS50887"/>
    </source>
</evidence>
<dbReference type="FunFam" id="3.30.70.270:FF:000001">
    <property type="entry name" value="Diguanylate cyclase domain protein"/>
    <property type="match status" value="1"/>
</dbReference>
<dbReference type="Gene3D" id="3.30.450.20">
    <property type="entry name" value="PAS domain"/>
    <property type="match status" value="1"/>
</dbReference>
<dbReference type="Gene3D" id="3.30.70.270">
    <property type="match status" value="1"/>
</dbReference>
<keyword evidence="1" id="KW-0472">Membrane</keyword>
<keyword evidence="1" id="KW-1133">Transmembrane helix</keyword>
<accession>A0A6N2VWL5</accession>
<evidence type="ECO:0000313" key="3">
    <source>
        <dbReference type="EMBL" id="VYT34518.1"/>
    </source>
</evidence>
<dbReference type="InterPro" id="IPR000160">
    <property type="entry name" value="GGDEF_dom"/>
</dbReference>
<dbReference type="EMBL" id="CACRSQ010000007">
    <property type="protein sequence ID" value="VYT34518.1"/>
    <property type="molecule type" value="Genomic_DNA"/>
</dbReference>
<dbReference type="InterPro" id="IPR050469">
    <property type="entry name" value="Diguanylate_Cyclase"/>
</dbReference>
<feature type="transmembrane region" description="Helical" evidence="1">
    <location>
        <begin position="296"/>
        <end position="316"/>
    </location>
</feature>
<evidence type="ECO:0000256" key="1">
    <source>
        <dbReference type="SAM" id="Phobius"/>
    </source>
</evidence>
<dbReference type="NCBIfam" id="TIGR00254">
    <property type="entry name" value="GGDEF"/>
    <property type="match status" value="1"/>
</dbReference>
<dbReference type="InterPro" id="IPR029787">
    <property type="entry name" value="Nucleotide_cyclase"/>
</dbReference>
<dbReference type="PANTHER" id="PTHR45138">
    <property type="entry name" value="REGULATORY COMPONENTS OF SENSORY TRANSDUCTION SYSTEM"/>
    <property type="match status" value="1"/>
</dbReference>
<dbReference type="GO" id="GO:0043709">
    <property type="term" value="P:cell adhesion involved in single-species biofilm formation"/>
    <property type="evidence" value="ECO:0007669"/>
    <property type="project" value="TreeGrafter"/>
</dbReference>
<dbReference type="SMART" id="SM00267">
    <property type="entry name" value="GGDEF"/>
    <property type="match status" value="1"/>
</dbReference>
<protein>
    <submittedName>
        <fullName evidence="3">Putative diguanylate cyclase AdrA</fullName>
        <ecNumber evidence="3">2.7.7.65</ecNumber>
    </submittedName>
</protein>
<dbReference type="EC" id="2.7.7.65" evidence="3"/>
<organism evidence="3">
    <name type="scientific">Anaerostipes caccae</name>
    <dbReference type="NCBI Taxonomy" id="105841"/>
    <lineage>
        <taxon>Bacteria</taxon>
        <taxon>Bacillati</taxon>
        <taxon>Bacillota</taxon>
        <taxon>Clostridia</taxon>
        <taxon>Lachnospirales</taxon>
        <taxon>Lachnospiraceae</taxon>
        <taxon>Anaerostipes</taxon>
    </lineage>
</organism>
<sequence length="476" mass="54614">MGERKKKIQINSAVILLVIIALLSYFIFSFVQYYREMDQKIAAQTKHDLQTTNDTAKAALNSLLKDGKNWLESLAVICDIPDGTGKENWWNVVKKFDTKGMKIGVADSRGTIYYSSHKKMDISGRQYYKVLKKQKSSISKVLFDEEEGTESIIIGVPMIKQGRFEGAICLEYSTMELGRLLNGKDTSGMGAVLVFTRKGRMVASYEGMEKFPTMYDMLKTMKYDDPAQLHEMEANVQKGSSGFLNYQNKGKLRMLYYELADISDWIICTLAVAELYEGTLYSLKSETFILMTKGVLITIQGVLITILLLFFSLQFFKIHRNEKRENTKDVLTGVINRKYFQKLLEKDLKRNKKYRACFFLDVDDFKRINDTYGHQKGDEVLTAVARHLEKNLREKDVVSRYGGDEFTCLIYGITEKEKIREIAGRILREVTGKVHVNISMGITLIQDNDSYEQIIERADGALYEAKVRGKNQFMIL</sequence>
<keyword evidence="3" id="KW-0548">Nucleotidyltransferase</keyword>
<gene>
    <name evidence="3" type="primary">adrA</name>
    <name evidence="3" type="ORF">ACLFYP115_02856</name>
</gene>
<name>A0A6N2VWL5_9FIRM</name>
<dbReference type="GO" id="GO:0052621">
    <property type="term" value="F:diguanylate cyclase activity"/>
    <property type="evidence" value="ECO:0007669"/>
    <property type="project" value="UniProtKB-EC"/>
</dbReference>
<keyword evidence="1" id="KW-0812">Transmembrane</keyword>
<dbReference type="GO" id="GO:1902201">
    <property type="term" value="P:negative regulation of bacterial-type flagellum-dependent cell motility"/>
    <property type="evidence" value="ECO:0007669"/>
    <property type="project" value="TreeGrafter"/>
</dbReference>
<dbReference type="PANTHER" id="PTHR45138:SF9">
    <property type="entry name" value="DIGUANYLATE CYCLASE DGCM-RELATED"/>
    <property type="match status" value="1"/>
</dbReference>
<dbReference type="GO" id="GO:0005886">
    <property type="term" value="C:plasma membrane"/>
    <property type="evidence" value="ECO:0007669"/>
    <property type="project" value="TreeGrafter"/>
</dbReference>
<dbReference type="InterPro" id="IPR043128">
    <property type="entry name" value="Rev_trsase/Diguanyl_cyclase"/>
</dbReference>
<dbReference type="RefSeq" id="WP_006566520.1">
    <property type="nucleotide sequence ID" value="NZ_BAABZP010000001.1"/>
</dbReference>
<feature type="transmembrane region" description="Helical" evidence="1">
    <location>
        <begin position="12"/>
        <end position="31"/>
    </location>
</feature>